<sequence>MYKLCIAVFMEDNLATDASEKELFNQTILAVHVEDPQNAHRQSEPLSSVDPIQKAMQSLVEGVSNKEEIYRNRSGWNDVFTWDGLSFTEDKTLQKINWNSFNLIGKIRFGIIPRTVDSLQLRNNIFMCTADFNMLPSGLRLLDLTNNEFTGEVHFDIFPQKLVNIWLSQNLFFGSVTLHNLPETLGALYLDHNKLCGTVDLTHLPPCLTILTLNGNSFHGALRLNKLPNQMITLHIGMNGFIGWTDFTNLPESLVSLDVSHTGIAGDVCIHNEMTCVTTNSWVKVRKEAT</sequence>
<dbReference type="PANTHER" id="PTHR48007">
    <property type="entry name" value="LEUCINE-RICH REPEAT RECEPTOR-LIKE PROTEIN KINASE PXC1"/>
    <property type="match status" value="1"/>
</dbReference>
<dbReference type="Gene3D" id="3.80.10.10">
    <property type="entry name" value="Ribonuclease Inhibitor"/>
    <property type="match status" value="1"/>
</dbReference>
<dbReference type="InterPro" id="IPR032675">
    <property type="entry name" value="LRR_dom_sf"/>
</dbReference>
<name>A0A7S4PLA3_9EUKA</name>
<dbReference type="EMBL" id="HBKR01038823">
    <property type="protein sequence ID" value="CAE2338882.1"/>
    <property type="molecule type" value="Transcribed_RNA"/>
</dbReference>
<dbReference type="PANTHER" id="PTHR48007:SF4">
    <property type="entry name" value="LEUCINE-RICH REPEAT RECEPTOR-LIKE PROTEIN KINASE PXC1"/>
    <property type="match status" value="1"/>
</dbReference>
<accession>A0A7S4PLA3</accession>
<evidence type="ECO:0008006" key="2">
    <source>
        <dbReference type="Google" id="ProtNLM"/>
    </source>
</evidence>
<dbReference type="SUPFAM" id="SSF52058">
    <property type="entry name" value="L domain-like"/>
    <property type="match status" value="1"/>
</dbReference>
<proteinExistence type="predicted"/>
<reference evidence="1" key="1">
    <citation type="submission" date="2021-01" db="EMBL/GenBank/DDBJ databases">
        <authorList>
            <person name="Corre E."/>
            <person name="Pelletier E."/>
            <person name="Niang G."/>
            <person name="Scheremetjew M."/>
            <person name="Finn R."/>
            <person name="Kale V."/>
            <person name="Holt S."/>
            <person name="Cochrane G."/>
            <person name="Meng A."/>
            <person name="Brown T."/>
            <person name="Cohen L."/>
        </authorList>
    </citation>
    <scope>NUCLEOTIDE SEQUENCE</scope>
    <source>
        <strain evidence="1">SoJaBio B1-5/56/2</strain>
    </source>
</reference>
<gene>
    <name evidence="1" type="ORF">NAES01612_LOCUS25351</name>
</gene>
<dbReference type="AlphaFoldDB" id="A0A7S4PLA3"/>
<organism evidence="1">
    <name type="scientific">Paramoeba aestuarina</name>
    <dbReference type="NCBI Taxonomy" id="180227"/>
    <lineage>
        <taxon>Eukaryota</taxon>
        <taxon>Amoebozoa</taxon>
        <taxon>Discosea</taxon>
        <taxon>Flabellinia</taxon>
        <taxon>Dactylopodida</taxon>
        <taxon>Paramoebidae</taxon>
        <taxon>Paramoeba</taxon>
    </lineage>
</organism>
<evidence type="ECO:0000313" key="1">
    <source>
        <dbReference type="EMBL" id="CAE2338882.1"/>
    </source>
</evidence>
<dbReference type="InterPro" id="IPR046959">
    <property type="entry name" value="PRK1-6/SRF4-like"/>
</dbReference>
<protein>
    <recommendedName>
        <fullName evidence="2">Leucine-rich repeat protein</fullName>
    </recommendedName>
</protein>